<evidence type="ECO:0000259" key="4">
    <source>
        <dbReference type="Pfam" id="PF14833"/>
    </source>
</evidence>
<proteinExistence type="predicted"/>
<dbReference type="SUPFAM" id="SSF48179">
    <property type="entry name" value="6-phosphogluconate dehydrogenase C-terminal domain-like"/>
    <property type="match status" value="1"/>
</dbReference>
<evidence type="ECO:0000256" key="1">
    <source>
        <dbReference type="ARBA" id="ARBA00022723"/>
    </source>
</evidence>
<dbReference type="InterPro" id="IPR013328">
    <property type="entry name" value="6PGD_dom2"/>
</dbReference>
<evidence type="ECO:0000313" key="5">
    <source>
        <dbReference type="EMBL" id="CAK9098963.1"/>
    </source>
</evidence>
<keyword evidence="2" id="KW-0863">Zinc-finger</keyword>
<dbReference type="Pfam" id="PF14833">
    <property type="entry name" value="NAD_binding_11"/>
    <property type="match status" value="1"/>
</dbReference>
<organism evidence="5 6">
    <name type="scientific">Durusdinium trenchii</name>
    <dbReference type="NCBI Taxonomy" id="1381693"/>
    <lineage>
        <taxon>Eukaryota</taxon>
        <taxon>Sar</taxon>
        <taxon>Alveolata</taxon>
        <taxon>Dinophyceae</taxon>
        <taxon>Suessiales</taxon>
        <taxon>Symbiodiniaceae</taxon>
        <taxon>Durusdinium</taxon>
    </lineage>
</organism>
<dbReference type="Gene3D" id="3.30.1370.210">
    <property type="match status" value="1"/>
</dbReference>
<keyword evidence="3" id="KW-0862">Zinc</keyword>
<comment type="caution">
    <text evidence="5">The sequence shown here is derived from an EMBL/GenBank/DDBJ whole genome shotgun (WGS) entry which is preliminary data.</text>
</comment>
<gene>
    <name evidence="5" type="ORF">CCMP2556_LOCUS46837</name>
</gene>
<sequence length="351" mass="38912">MWDNQVNNALNVTHLMLGAEGLLALQQLGVDPSVALEAINGSSGRSLQTEQRLPQDMERKFLTRRFGYGFKLPLMAKDCRIAAEVLETLPSSQRRAWRILSGPRCPFAHGAKEQLYHPNYFRTLVCRDLQRRRCPRAHLCAFFHRQSDCRKIKHDPVDYSRPLPEKDVPSDWLLHFLNPPKFQEAAQDYGLESFMQSAMAPAMPLHQMPFYPAYCKEDLDSGSVSTAEELHEDAETTSSLAATHVPPSLTLGAEDAWTLLSSGHKGEELYWNEAMPYFNQYSEAFASPFTGSIAAVEGAGGAYAASVQAAHAARQPKAMQGMESFDVAASLLSHLGIGDVASTDLVGRRDI</sequence>
<dbReference type="PANTHER" id="PTHR14493">
    <property type="entry name" value="UNKEMPT FAMILY MEMBER"/>
    <property type="match status" value="1"/>
</dbReference>
<name>A0ABP0RGY0_9DINO</name>
<accession>A0ABP0RGY0</accession>
<keyword evidence="1" id="KW-0479">Metal-binding</keyword>
<dbReference type="InterPro" id="IPR029154">
    <property type="entry name" value="HIBADH-like_NADP-bd"/>
</dbReference>
<evidence type="ECO:0000313" key="6">
    <source>
        <dbReference type="Proteomes" id="UP001642484"/>
    </source>
</evidence>
<evidence type="ECO:0000256" key="3">
    <source>
        <dbReference type="ARBA" id="ARBA00022833"/>
    </source>
</evidence>
<evidence type="ECO:0000256" key="2">
    <source>
        <dbReference type="ARBA" id="ARBA00022771"/>
    </source>
</evidence>
<dbReference type="InterPro" id="IPR008927">
    <property type="entry name" value="6-PGluconate_DH-like_C_sf"/>
</dbReference>
<dbReference type="InterPro" id="IPR045234">
    <property type="entry name" value="Unkempt-like"/>
</dbReference>
<protein>
    <recommendedName>
        <fullName evidence="4">3-hydroxyisobutyrate dehydrogenase-like NAD-binding domain-containing protein</fullName>
    </recommendedName>
</protein>
<dbReference type="Proteomes" id="UP001642484">
    <property type="component" value="Unassembled WGS sequence"/>
</dbReference>
<keyword evidence="6" id="KW-1185">Reference proteome</keyword>
<feature type="domain" description="3-hydroxyisobutyrate dehydrogenase-like NAD-binding" evidence="4">
    <location>
        <begin position="6"/>
        <end position="88"/>
    </location>
</feature>
<dbReference type="EMBL" id="CAXAMN010025895">
    <property type="protein sequence ID" value="CAK9098963.1"/>
    <property type="molecule type" value="Genomic_DNA"/>
</dbReference>
<reference evidence="5 6" key="1">
    <citation type="submission" date="2024-02" db="EMBL/GenBank/DDBJ databases">
        <authorList>
            <person name="Chen Y."/>
            <person name="Shah S."/>
            <person name="Dougan E. K."/>
            <person name="Thang M."/>
            <person name="Chan C."/>
        </authorList>
    </citation>
    <scope>NUCLEOTIDE SEQUENCE [LARGE SCALE GENOMIC DNA]</scope>
</reference>
<dbReference type="PANTHER" id="PTHR14493:SF50">
    <property type="entry name" value="RING FINGER PROTEIN UNKEMPT"/>
    <property type="match status" value="1"/>
</dbReference>
<dbReference type="Gene3D" id="1.10.1040.10">
    <property type="entry name" value="N-(1-d-carboxylethyl)-l-norvaline Dehydrogenase, domain 2"/>
    <property type="match status" value="1"/>
</dbReference>